<dbReference type="EMBL" id="CP000250">
    <property type="protein sequence ID" value="ABD08597.1"/>
    <property type="molecule type" value="Genomic_DNA"/>
</dbReference>
<dbReference type="eggNOG" id="ENOG5030QUG">
    <property type="taxonomic scope" value="Bacteria"/>
</dbReference>
<dbReference type="KEGG" id="rpb:RPB_3904"/>
<organism evidence="2 3">
    <name type="scientific">Rhodopseudomonas palustris (strain HaA2)</name>
    <dbReference type="NCBI Taxonomy" id="316058"/>
    <lineage>
        <taxon>Bacteria</taxon>
        <taxon>Pseudomonadati</taxon>
        <taxon>Pseudomonadota</taxon>
        <taxon>Alphaproteobacteria</taxon>
        <taxon>Hyphomicrobiales</taxon>
        <taxon>Nitrobacteraceae</taxon>
        <taxon>Rhodopseudomonas</taxon>
    </lineage>
</organism>
<feature type="compositionally biased region" description="Polar residues" evidence="1">
    <location>
        <begin position="76"/>
        <end position="86"/>
    </location>
</feature>
<gene>
    <name evidence="2" type="ordered locus">RPB_3904</name>
</gene>
<sequence length="86" mass="9598">MSEFATLSLTRTVIDAAADRARQQGLTTEDYVMQVLLRELEIGPNELILLAYDAARPGSGFVLDRDSDESDDDYQARSSTLDRLFP</sequence>
<dbReference type="STRING" id="316058.RPB_3904"/>
<name>Q2IT63_RHOP2</name>
<protein>
    <submittedName>
        <fullName evidence="2">Uncharacterized protein</fullName>
    </submittedName>
</protein>
<proteinExistence type="predicted"/>
<dbReference type="RefSeq" id="WP_011442781.1">
    <property type="nucleotide sequence ID" value="NC_007778.1"/>
</dbReference>
<reference evidence="2 3" key="1">
    <citation type="submission" date="2006-01" db="EMBL/GenBank/DDBJ databases">
        <title>Complete sequence of Rhodopseudomonas palustris HaA2.</title>
        <authorList>
            <consortium name="US DOE Joint Genome Institute"/>
            <person name="Copeland A."/>
            <person name="Lucas S."/>
            <person name="Lapidus A."/>
            <person name="Barry K."/>
            <person name="Detter J.C."/>
            <person name="Glavina T."/>
            <person name="Hammon N."/>
            <person name="Israni S."/>
            <person name="Pitluck S."/>
            <person name="Chain P."/>
            <person name="Malfatti S."/>
            <person name="Shin M."/>
            <person name="Vergez L."/>
            <person name="Schmutz J."/>
            <person name="Larimer F."/>
            <person name="Land M."/>
            <person name="Hauser L."/>
            <person name="Pelletier D.A."/>
            <person name="Kyrpides N."/>
            <person name="Anderson I."/>
            <person name="Oda Y."/>
            <person name="Harwood C.S."/>
            <person name="Richardson P."/>
        </authorList>
    </citation>
    <scope>NUCLEOTIDE SEQUENCE [LARGE SCALE GENOMIC DNA]</scope>
    <source>
        <strain evidence="2 3">HaA2</strain>
    </source>
</reference>
<dbReference type="Proteomes" id="UP000008809">
    <property type="component" value="Chromosome"/>
</dbReference>
<keyword evidence="3" id="KW-1185">Reference proteome</keyword>
<evidence type="ECO:0000313" key="3">
    <source>
        <dbReference type="Proteomes" id="UP000008809"/>
    </source>
</evidence>
<feature type="region of interest" description="Disordered" evidence="1">
    <location>
        <begin position="61"/>
        <end position="86"/>
    </location>
</feature>
<evidence type="ECO:0000256" key="1">
    <source>
        <dbReference type="SAM" id="MobiDB-lite"/>
    </source>
</evidence>
<dbReference type="OrthoDB" id="8266220at2"/>
<evidence type="ECO:0000313" key="2">
    <source>
        <dbReference type="EMBL" id="ABD08597.1"/>
    </source>
</evidence>
<dbReference type="HOGENOM" id="CLU_2495850_0_0_5"/>
<dbReference type="AlphaFoldDB" id="Q2IT63"/>
<accession>Q2IT63</accession>